<evidence type="ECO:0000256" key="1">
    <source>
        <dbReference type="ARBA" id="ARBA00022737"/>
    </source>
</evidence>
<gene>
    <name evidence="3" type="ORF">SAMN05421796_109120</name>
</gene>
<reference evidence="4" key="1">
    <citation type="submission" date="2017-01" db="EMBL/GenBank/DDBJ databases">
        <authorList>
            <person name="Varghese N."/>
            <person name="Submissions S."/>
        </authorList>
    </citation>
    <scope>NUCLEOTIDE SEQUENCE [LARGE SCALE GENOMIC DNA]</scope>
    <source>
        <strain evidence="4">DSM 21068</strain>
    </source>
</reference>
<evidence type="ECO:0000313" key="3">
    <source>
        <dbReference type="EMBL" id="SIT02483.1"/>
    </source>
</evidence>
<dbReference type="STRING" id="551459.SAMN05421796_109120"/>
<dbReference type="InterPro" id="IPR003409">
    <property type="entry name" value="MORN"/>
</dbReference>
<dbReference type="PANTHER" id="PTHR43215:SF14">
    <property type="entry name" value="RADIAL SPOKE HEAD 1 HOMOLOG"/>
    <property type="match status" value="1"/>
</dbReference>
<evidence type="ECO:0000256" key="2">
    <source>
        <dbReference type="SAM" id="SignalP"/>
    </source>
</evidence>
<dbReference type="AlphaFoldDB" id="A0A1N7NVU6"/>
<dbReference type="PANTHER" id="PTHR43215">
    <property type="entry name" value="RADIAL SPOKE HEAD 1 HOMOLOG"/>
    <property type="match status" value="1"/>
</dbReference>
<evidence type="ECO:0000313" key="4">
    <source>
        <dbReference type="Proteomes" id="UP000186246"/>
    </source>
</evidence>
<keyword evidence="1" id="KW-0677">Repeat</keyword>
<accession>A0A1N7NVU6</accession>
<feature type="chain" id="PRO_5013020955" evidence="2">
    <location>
        <begin position="23"/>
        <end position="296"/>
    </location>
</feature>
<dbReference type="SUPFAM" id="SSF82185">
    <property type="entry name" value="Histone H3 K4-specific methyltransferase SET7/9 N-terminal domain"/>
    <property type="match status" value="2"/>
</dbReference>
<feature type="signal peptide" evidence="2">
    <location>
        <begin position="1"/>
        <end position="22"/>
    </location>
</feature>
<dbReference type="Gene3D" id="2.20.110.10">
    <property type="entry name" value="Histone H3 K4-specific methyltransferase SET7/9 N-terminal domain"/>
    <property type="match status" value="2"/>
</dbReference>
<organism evidence="3 4">
    <name type="scientific">Chryseobacterium piscicola</name>
    <dbReference type="NCBI Taxonomy" id="551459"/>
    <lineage>
        <taxon>Bacteria</taxon>
        <taxon>Pseudomonadati</taxon>
        <taxon>Bacteroidota</taxon>
        <taxon>Flavobacteriia</taxon>
        <taxon>Flavobacteriales</taxon>
        <taxon>Weeksellaceae</taxon>
        <taxon>Chryseobacterium group</taxon>
        <taxon>Chryseobacterium</taxon>
    </lineage>
</organism>
<keyword evidence="2" id="KW-0732">Signal</keyword>
<dbReference type="EMBL" id="FTOJ01000009">
    <property type="protein sequence ID" value="SIT02483.1"/>
    <property type="molecule type" value="Genomic_DNA"/>
</dbReference>
<dbReference type="SMART" id="SM00698">
    <property type="entry name" value="MORN"/>
    <property type="match status" value="3"/>
</dbReference>
<protein>
    <submittedName>
        <fullName evidence="3">Uncharacterized conserved protein</fullName>
    </submittedName>
</protein>
<sequence>MMMKNFTFFLLLIGISVNLVSAQCLSGNCKEGTGKSDLGYAVYEGSFKNGKPHGTGVIDYGGDKYSGEFADGSEHGKGILTHKNGKTENVEYSFGNLIRKSIPNYVGGIPVEGCKKGDCKKGTGEMHFPSGNRYVGNFLDGMIHGNGIFYFAGGNIFEGEMKANVIFKGKFSYHPEEVDFVGTFNEDGTPKTGLYTHHDTGATVKMQDNTITEVHNPIVEAQRNSANAKHVKCPVCNGKGITTSKTSYSYTTAGTYTMSEFGQGRINLTNPTTTTSTGRAFYDVCGRCKGAGEVSE</sequence>
<name>A0A1N7NVU6_9FLAO</name>
<dbReference type="Proteomes" id="UP000186246">
    <property type="component" value="Unassembled WGS sequence"/>
</dbReference>
<dbReference type="Pfam" id="PF02493">
    <property type="entry name" value="MORN"/>
    <property type="match status" value="3"/>
</dbReference>
<proteinExistence type="predicted"/>